<comment type="caution">
    <text evidence="2">The sequence shown here is derived from an EMBL/GenBank/DDBJ whole genome shotgun (WGS) entry which is preliminary data.</text>
</comment>
<accession>A0A426Y5F4</accession>
<dbReference type="Proteomes" id="UP000287651">
    <property type="component" value="Unassembled WGS sequence"/>
</dbReference>
<sequence length="186" mass="20060">MVERSWRWEDEMKPRGVEEMRLAVVNKLEEVESAPVEEVVVRRQEEVDSEQVAMVVNEPVEAEVSSTCVTSEWAARRRGSQPRPGHGQDLPTAARACPQGGPAAPAGVAARRGDAGKQERSARKALLPTASPIANRGDDAGHRGGRPLAGLPVGKGSCCLRRGSGDSVEGARWLGHPFEKRMILPL</sequence>
<organism evidence="2 3">
    <name type="scientific">Ensete ventricosum</name>
    <name type="common">Abyssinian banana</name>
    <name type="synonym">Musa ensete</name>
    <dbReference type="NCBI Taxonomy" id="4639"/>
    <lineage>
        <taxon>Eukaryota</taxon>
        <taxon>Viridiplantae</taxon>
        <taxon>Streptophyta</taxon>
        <taxon>Embryophyta</taxon>
        <taxon>Tracheophyta</taxon>
        <taxon>Spermatophyta</taxon>
        <taxon>Magnoliopsida</taxon>
        <taxon>Liliopsida</taxon>
        <taxon>Zingiberales</taxon>
        <taxon>Musaceae</taxon>
        <taxon>Ensete</taxon>
    </lineage>
</organism>
<evidence type="ECO:0000313" key="3">
    <source>
        <dbReference type="Proteomes" id="UP000287651"/>
    </source>
</evidence>
<feature type="region of interest" description="Disordered" evidence="1">
    <location>
        <begin position="72"/>
        <end position="149"/>
    </location>
</feature>
<proteinExistence type="predicted"/>
<dbReference type="AlphaFoldDB" id="A0A426Y5F4"/>
<protein>
    <submittedName>
        <fullName evidence="2">Uncharacterized protein</fullName>
    </submittedName>
</protein>
<dbReference type="EMBL" id="AMZH03014987">
    <property type="protein sequence ID" value="RRT46751.1"/>
    <property type="molecule type" value="Genomic_DNA"/>
</dbReference>
<feature type="compositionally biased region" description="Low complexity" evidence="1">
    <location>
        <begin position="93"/>
        <end position="110"/>
    </location>
</feature>
<reference evidence="2 3" key="1">
    <citation type="journal article" date="2014" name="Agronomy (Basel)">
        <title>A Draft Genome Sequence for Ensete ventricosum, the Drought-Tolerant Tree Against Hunger.</title>
        <authorList>
            <person name="Harrison J."/>
            <person name="Moore K.A."/>
            <person name="Paszkiewicz K."/>
            <person name="Jones T."/>
            <person name="Grant M."/>
            <person name="Ambacheew D."/>
            <person name="Muzemil S."/>
            <person name="Studholme D.J."/>
        </authorList>
    </citation>
    <scope>NUCLEOTIDE SEQUENCE [LARGE SCALE GENOMIC DNA]</scope>
</reference>
<feature type="compositionally biased region" description="Basic and acidic residues" evidence="1">
    <location>
        <begin position="111"/>
        <end position="122"/>
    </location>
</feature>
<evidence type="ECO:0000313" key="2">
    <source>
        <dbReference type="EMBL" id="RRT46751.1"/>
    </source>
</evidence>
<name>A0A426Y5F4_ENSVE</name>
<evidence type="ECO:0000256" key="1">
    <source>
        <dbReference type="SAM" id="MobiDB-lite"/>
    </source>
</evidence>
<gene>
    <name evidence="2" type="ORF">B296_00024363</name>
</gene>